<proteinExistence type="predicted"/>
<comment type="caution">
    <text evidence="2">The sequence shown here is derived from an EMBL/GenBank/DDBJ whole genome shotgun (WGS) entry which is preliminary data.</text>
</comment>
<evidence type="ECO:0000313" key="2">
    <source>
        <dbReference type="EMBL" id="MBC3444699.1"/>
    </source>
</evidence>
<keyword evidence="1" id="KW-0812">Transmembrane</keyword>
<feature type="transmembrane region" description="Helical" evidence="1">
    <location>
        <begin position="827"/>
        <end position="848"/>
    </location>
</feature>
<gene>
    <name evidence="2" type="ORF">HU751_02885</name>
</gene>
<reference evidence="2" key="1">
    <citation type="journal article" date="2020" name="Microorganisms">
        <title>Reliable Identification of Environmental Pseudomonas Isolates Using the rpoD Gene.</title>
        <authorList>
            <consortium name="The Broad Institute Genome Sequencing Platform"/>
            <person name="Girard L."/>
            <person name="Lood C."/>
            <person name="Rokni-Zadeh H."/>
            <person name="van Noort V."/>
            <person name="Lavigne R."/>
            <person name="De Mot R."/>
        </authorList>
    </citation>
    <scope>NUCLEOTIDE SEQUENCE</scope>
    <source>
        <strain evidence="2">BW13M1</strain>
    </source>
</reference>
<accession>A0A923JYQ5</accession>
<name>A0A923JYQ5_9PSED</name>
<keyword evidence="1" id="KW-0472">Membrane</keyword>
<protein>
    <submittedName>
        <fullName evidence="2">Molecular chaperone DnaJ</fullName>
    </submittedName>
</protein>
<dbReference type="RefSeq" id="WP_186732033.1">
    <property type="nucleotide sequence ID" value="NZ_JABWRJ020000002.1"/>
</dbReference>
<sequence>MSCWIRLGIEPTQDLDTIRLAYRGRLPSHHPETDPEGFQALRAAYEEALRLARDQAPREAEPVAEEDAPHPALKQFHTLLEEPSLRFDPQAWQRYIAELDELPLDELDDLGWQLLHTLRDCGPLSHHCAGLLARRLGWAEQLLRLDDRHEVEAFLDRLEEPDPFDTACMRDWPASAQMESLWYFRSLEYCYQQRPLFEYEQFAGVHTCLAMPDDPALVQRLLVQFSQAGIPSRTFHDLLQARQQQAPDDADLLYLLARQADALGAEQQALDCWLRLYREHQHPQAERWLIDLCARHQPQRLPLLIQAFDRLHTPAGWPAELDDPAQNWGSPGQSPQTLARWSEASRLELQGIAATFVDWRLDGDDELPLLAWLLQDQQDHDLHRLYWQAWALQRGEAGLLRQVLAQPLAEDALDALILEGFQRQASQQLHWLEQAPVVKVLVDFCASEDPVAVLPEALTEDAIRPVCREWLRRMRVYPAHALHALNAQFDMRRLFTTPFALQLQDTLAETGVMLPAMPEGDALWNWHRQHLFMLALLEQPSRWLALIDPVLPGQLHYPVEHPFAAAHALLCQQLASPDGCIGLLGSLDIHDPVQAMISARLLTLQQALNSTRLPSAQQLLACLENDDGTLRSDYPLGYLLFCAVLYHDRSLDEQQRARLHQRIEAAQLEDAWFDAWRQALLDGRPRRPPIGVLGAQGIDSRAFTDVQDALRSLLGECTPPRTRLLRALQKVKDDPEQDPGLRCAIMAVLSWSERMLLNEVKEPPAPIWAFWKLKSRLNRTGLAAHVALIALCASLMLHVPGVMVVISVLAISGFLRRLRDLGHGVPTLMVVMLLTRVLPFSSLVLLGLPGDKLPNRYGPVPGKGPALEGGLQATLRRLNGQ</sequence>
<dbReference type="EMBL" id="JABWRJ010000002">
    <property type="protein sequence ID" value="MBC3444699.1"/>
    <property type="molecule type" value="Genomic_DNA"/>
</dbReference>
<reference evidence="2" key="2">
    <citation type="submission" date="2020-07" db="EMBL/GenBank/DDBJ databases">
        <authorList>
            <person name="Lood C."/>
            <person name="Girard L."/>
        </authorList>
    </citation>
    <scope>NUCLEOTIDE SEQUENCE</scope>
    <source>
        <strain evidence="2">BW13M1</strain>
    </source>
</reference>
<keyword evidence="1" id="KW-1133">Transmembrane helix</keyword>
<feature type="transmembrane region" description="Helical" evidence="1">
    <location>
        <begin position="782"/>
        <end position="815"/>
    </location>
</feature>
<dbReference type="AlphaFoldDB" id="A0A923JYQ5"/>
<organism evidence="2">
    <name type="scientific">Pseudomonas peradeniyensis</name>
    <dbReference type="NCBI Taxonomy" id="2745488"/>
    <lineage>
        <taxon>Bacteria</taxon>
        <taxon>Pseudomonadati</taxon>
        <taxon>Pseudomonadota</taxon>
        <taxon>Gammaproteobacteria</taxon>
        <taxon>Pseudomonadales</taxon>
        <taxon>Pseudomonadaceae</taxon>
        <taxon>Pseudomonas</taxon>
    </lineage>
</organism>
<evidence type="ECO:0000256" key="1">
    <source>
        <dbReference type="SAM" id="Phobius"/>
    </source>
</evidence>